<organism evidence="2 3">
    <name type="scientific">Chryseobacterium ginsengisoli</name>
    <dbReference type="NCBI Taxonomy" id="363853"/>
    <lineage>
        <taxon>Bacteria</taxon>
        <taxon>Pseudomonadati</taxon>
        <taxon>Bacteroidota</taxon>
        <taxon>Flavobacteriia</taxon>
        <taxon>Flavobacteriales</taxon>
        <taxon>Weeksellaceae</taxon>
        <taxon>Chryseobacterium group</taxon>
        <taxon>Chryseobacterium</taxon>
    </lineage>
</organism>
<keyword evidence="1" id="KW-0472">Membrane</keyword>
<feature type="transmembrane region" description="Helical" evidence="1">
    <location>
        <begin position="44"/>
        <end position="64"/>
    </location>
</feature>
<comment type="caution">
    <text evidence="2">The sequence shown here is derived from an EMBL/GenBank/DDBJ whole genome shotgun (WGS) entry which is preliminary data.</text>
</comment>
<accession>A0ABP9M9N8</accession>
<feature type="transmembrane region" description="Helical" evidence="1">
    <location>
        <begin position="102"/>
        <end position="123"/>
    </location>
</feature>
<reference evidence="3" key="1">
    <citation type="journal article" date="2019" name="Int. J. Syst. Evol. Microbiol.">
        <title>The Global Catalogue of Microorganisms (GCM) 10K type strain sequencing project: providing services to taxonomists for standard genome sequencing and annotation.</title>
        <authorList>
            <consortium name="The Broad Institute Genomics Platform"/>
            <consortium name="The Broad Institute Genome Sequencing Center for Infectious Disease"/>
            <person name="Wu L."/>
            <person name="Ma J."/>
        </authorList>
    </citation>
    <scope>NUCLEOTIDE SEQUENCE [LARGE SCALE GENOMIC DNA]</scope>
    <source>
        <strain evidence="3">JCM 18019</strain>
    </source>
</reference>
<feature type="transmembrane region" description="Helical" evidence="1">
    <location>
        <begin position="129"/>
        <end position="147"/>
    </location>
</feature>
<evidence type="ECO:0000313" key="3">
    <source>
        <dbReference type="Proteomes" id="UP001500353"/>
    </source>
</evidence>
<feature type="transmembrane region" description="Helical" evidence="1">
    <location>
        <begin position="76"/>
        <end position="95"/>
    </location>
</feature>
<proteinExistence type="predicted"/>
<evidence type="ECO:0000313" key="2">
    <source>
        <dbReference type="EMBL" id="GAA5091534.1"/>
    </source>
</evidence>
<name>A0ABP9M9N8_9FLAO</name>
<sequence length="155" mass="17401">MAEVAVVAEVLAEVLAEVVVEADVAVVVVVVEVVKKRKAMKKTIIHIVPVVISFIWLIVINHTFNPISLKGPDFLKFYLLLIFGFYASIFALKLFNEAISKTTFYFVISIFLLGIIKLIRGIFLGKPVGFLIMILLLELILILFINLSQLNNKIK</sequence>
<protein>
    <submittedName>
        <fullName evidence="2">Uncharacterized protein</fullName>
    </submittedName>
</protein>
<keyword evidence="3" id="KW-1185">Reference proteome</keyword>
<dbReference type="Proteomes" id="UP001500353">
    <property type="component" value="Unassembled WGS sequence"/>
</dbReference>
<keyword evidence="1" id="KW-0812">Transmembrane</keyword>
<evidence type="ECO:0000256" key="1">
    <source>
        <dbReference type="SAM" id="Phobius"/>
    </source>
</evidence>
<dbReference type="EMBL" id="BAABHX010000003">
    <property type="protein sequence ID" value="GAA5091534.1"/>
    <property type="molecule type" value="Genomic_DNA"/>
</dbReference>
<keyword evidence="1" id="KW-1133">Transmembrane helix</keyword>
<gene>
    <name evidence="2" type="ORF">GCM10023210_19040</name>
</gene>